<evidence type="ECO:0000313" key="8">
    <source>
        <dbReference type="EMBL" id="MEQ6290285.1"/>
    </source>
</evidence>
<feature type="transmembrane region" description="Helical" evidence="6">
    <location>
        <begin position="214"/>
        <end position="231"/>
    </location>
</feature>
<evidence type="ECO:0000256" key="6">
    <source>
        <dbReference type="SAM" id="Phobius"/>
    </source>
</evidence>
<feature type="transmembrane region" description="Helical" evidence="6">
    <location>
        <begin position="12"/>
        <end position="30"/>
    </location>
</feature>
<dbReference type="RefSeq" id="WP_349585642.1">
    <property type="nucleotide sequence ID" value="NZ_JBEFLD010000003.1"/>
</dbReference>
<dbReference type="PANTHER" id="PTHR42920">
    <property type="entry name" value="OS03G0707200 PROTEIN-RELATED"/>
    <property type="match status" value="1"/>
</dbReference>
<dbReference type="SUPFAM" id="SSF103481">
    <property type="entry name" value="Multidrug resistance efflux transporter EmrE"/>
    <property type="match status" value="2"/>
</dbReference>
<sequence length="306" mass="32337">MSDFRLPRTALLADAVLLLVTLLAAAGWLFSKQVLLAMPPLLFMGLRFTLSGGVLLALARWQGAVLSADGLRRCARGGSVLGIAMMFWICGLNLSSNLGVAAFISSMGVVLAPFVARLLLAAPLSRAAWGAMALAGLGMACMSLRGDGSVHHADWLLLASALGLATYLVVNSRDMARLPVLPATALQQLAAAVWCLAGSVLLESWQAVSLQHSWGWLAASVLLATCLRFVLQGWGQGRMPVAHSAFILLLEPVWTALLAAWWFGTGFVPQQWLGAALVLSALLLSRRKPPHPASLQSPAPCGKTGQ</sequence>
<feature type="domain" description="EamA" evidence="7">
    <location>
        <begin position="154"/>
        <end position="285"/>
    </location>
</feature>
<evidence type="ECO:0000256" key="2">
    <source>
        <dbReference type="ARBA" id="ARBA00022475"/>
    </source>
</evidence>
<evidence type="ECO:0000313" key="9">
    <source>
        <dbReference type="Proteomes" id="UP001433638"/>
    </source>
</evidence>
<feature type="transmembrane region" description="Helical" evidence="6">
    <location>
        <begin position="182"/>
        <end position="202"/>
    </location>
</feature>
<dbReference type="Proteomes" id="UP001433638">
    <property type="component" value="Unassembled WGS sequence"/>
</dbReference>
<protein>
    <submittedName>
        <fullName evidence="8">DMT family transporter</fullName>
    </submittedName>
</protein>
<keyword evidence="5 6" id="KW-0472">Membrane</keyword>
<dbReference type="InterPro" id="IPR051258">
    <property type="entry name" value="Diverse_Substrate_Transporter"/>
</dbReference>
<feature type="transmembrane region" description="Helical" evidence="6">
    <location>
        <begin position="152"/>
        <end position="170"/>
    </location>
</feature>
<feature type="transmembrane region" description="Helical" evidence="6">
    <location>
        <begin position="73"/>
        <end position="94"/>
    </location>
</feature>
<evidence type="ECO:0000256" key="1">
    <source>
        <dbReference type="ARBA" id="ARBA00004651"/>
    </source>
</evidence>
<dbReference type="InterPro" id="IPR037185">
    <property type="entry name" value="EmrE-like"/>
</dbReference>
<dbReference type="PANTHER" id="PTHR42920:SF5">
    <property type="entry name" value="EAMA DOMAIN-CONTAINING PROTEIN"/>
    <property type="match status" value="1"/>
</dbReference>
<accession>A0ABV1M3W3</accession>
<comment type="subcellular location">
    <subcellularLocation>
        <location evidence="1">Cell membrane</location>
        <topology evidence="1">Multi-pass membrane protein</topology>
    </subcellularLocation>
</comment>
<feature type="transmembrane region" description="Helical" evidence="6">
    <location>
        <begin position="100"/>
        <end position="120"/>
    </location>
</feature>
<evidence type="ECO:0000259" key="7">
    <source>
        <dbReference type="Pfam" id="PF00892"/>
    </source>
</evidence>
<keyword evidence="2" id="KW-1003">Cell membrane</keyword>
<gene>
    <name evidence="8" type="ORF">ABNW52_06635</name>
</gene>
<proteinExistence type="predicted"/>
<comment type="caution">
    <text evidence="8">The sequence shown here is derived from an EMBL/GenBank/DDBJ whole genome shotgun (WGS) entry which is preliminary data.</text>
</comment>
<keyword evidence="3 6" id="KW-0812">Transmembrane</keyword>
<evidence type="ECO:0000256" key="4">
    <source>
        <dbReference type="ARBA" id="ARBA00022989"/>
    </source>
</evidence>
<feature type="domain" description="EamA" evidence="7">
    <location>
        <begin position="13"/>
        <end position="143"/>
    </location>
</feature>
<organism evidence="8 9">
    <name type="scientific">Vogesella oryzagri</name>
    <dbReference type="NCBI Taxonomy" id="3160864"/>
    <lineage>
        <taxon>Bacteria</taxon>
        <taxon>Pseudomonadati</taxon>
        <taxon>Pseudomonadota</taxon>
        <taxon>Betaproteobacteria</taxon>
        <taxon>Neisseriales</taxon>
        <taxon>Chromobacteriaceae</taxon>
        <taxon>Vogesella</taxon>
    </lineage>
</organism>
<dbReference type="Pfam" id="PF00892">
    <property type="entry name" value="EamA"/>
    <property type="match status" value="2"/>
</dbReference>
<reference evidence="8" key="1">
    <citation type="submission" date="2024-06" db="EMBL/GenBank/DDBJ databases">
        <title>Genome sequence of Vogesella sp. MAHUQ-64.</title>
        <authorList>
            <person name="Huq M.A."/>
        </authorList>
    </citation>
    <scope>NUCLEOTIDE SEQUENCE</scope>
    <source>
        <strain evidence="8">MAHUQ-64</strain>
    </source>
</reference>
<name>A0ABV1M3W3_9NEIS</name>
<dbReference type="InterPro" id="IPR000620">
    <property type="entry name" value="EamA_dom"/>
</dbReference>
<dbReference type="EMBL" id="JBEFLD010000003">
    <property type="protein sequence ID" value="MEQ6290285.1"/>
    <property type="molecule type" value="Genomic_DNA"/>
</dbReference>
<keyword evidence="9" id="KW-1185">Reference proteome</keyword>
<keyword evidence="4 6" id="KW-1133">Transmembrane helix</keyword>
<feature type="transmembrane region" description="Helical" evidence="6">
    <location>
        <begin position="127"/>
        <end position="146"/>
    </location>
</feature>
<evidence type="ECO:0000256" key="3">
    <source>
        <dbReference type="ARBA" id="ARBA00022692"/>
    </source>
</evidence>
<feature type="transmembrane region" description="Helical" evidence="6">
    <location>
        <begin position="243"/>
        <end position="263"/>
    </location>
</feature>
<evidence type="ECO:0000256" key="5">
    <source>
        <dbReference type="ARBA" id="ARBA00023136"/>
    </source>
</evidence>
<feature type="transmembrane region" description="Helical" evidence="6">
    <location>
        <begin position="42"/>
        <end position="61"/>
    </location>
</feature>